<evidence type="ECO:0000256" key="1">
    <source>
        <dbReference type="SAM" id="MobiDB-lite"/>
    </source>
</evidence>
<reference evidence="3 4" key="1">
    <citation type="journal article" date="2019" name="ACS Chem. Biol.">
        <title>Identification and Mobilization of a Cryptic Antibiotic Biosynthesis Gene Locus from a Human-Pathogenic Nocardia Isolate.</title>
        <authorList>
            <person name="Herisse M."/>
            <person name="Ishida K."/>
            <person name="Porter J.L."/>
            <person name="Howden B."/>
            <person name="Hertweck C."/>
            <person name="Stinear T.P."/>
            <person name="Pidot S.J."/>
        </authorList>
    </citation>
    <scope>NUCLEOTIDE SEQUENCE [LARGE SCALE GENOMIC DNA]</scope>
    <source>
        <strain evidence="3 4">AUSMDU00012715</strain>
    </source>
</reference>
<protein>
    <recommendedName>
        <fullName evidence="2">Carrier domain-containing protein</fullName>
    </recommendedName>
</protein>
<dbReference type="Gene3D" id="1.10.1200.10">
    <property type="entry name" value="ACP-like"/>
    <property type="match status" value="1"/>
</dbReference>
<sequence>MSSTSRPARANWAIRCTRPDWPRPSSPSRRCGAAGSSGRGDATTRSPPPARTSSRTGRPSTPPLPQRDWSMRSDSAGPPARFWFGNEGITAVTADANTTIEDRFLEVVAAEVERINDLDDTPTVTVDDAIIDDLELDSLGVLELVLRLQSVFSVALSEEEVVAATTVGDLLKLVNPVRPC</sequence>
<proteinExistence type="predicted"/>
<feature type="region of interest" description="Disordered" evidence="1">
    <location>
        <begin position="1"/>
        <end position="76"/>
    </location>
</feature>
<organism evidence="3 4">
    <name type="scientific">Nocardia terpenica</name>
    <dbReference type="NCBI Taxonomy" id="455432"/>
    <lineage>
        <taxon>Bacteria</taxon>
        <taxon>Bacillati</taxon>
        <taxon>Actinomycetota</taxon>
        <taxon>Actinomycetes</taxon>
        <taxon>Mycobacteriales</taxon>
        <taxon>Nocardiaceae</taxon>
        <taxon>Nocardia</taxon>
    </lineage>
</organism>
<dbReference type="SUPFAM" id="SSF47336">
    <property type="entry name" value="ACP-like"/>
    <property type="match status" value="1"/>
</dbReference>
<evidence type="ECO:0000313" key="3">
    <source>
        <dbReference type="EMBL" id="QIS17755.1"/>
    </source>
</evidence>
<name>A0A6G9YWQ0_9NOCA</name>
<feature type="domain" description="Carrier" evidence="2">
    <location>
        <begin position="102"/>
        <end position="178"/>
    </location>
</feature>
<dbReference type="Proteomes" id="UP000500953">
    <property type="component" value="Chromosome"/>
</dbReference>
<evidence type="ECO:0000259" key="2">
    <source>
        <dbReference type="PROSITE" id="PS50075"/>
    </source>
</evidence>
<dbReference type="EMBL" id="CP046173">
    <property type="protein sequence ID" value="QIS17755.1"/>
    <property type="molecule type" value="Genomic_DNA"/>
</dbReference>
<dbReference type="Pfam" id="PF00550">
    <property type="entry name" value="PP-binding"/>
    <property type="match status" value="1"/>
</dbReference>
<dbReference type="InterPro" id="IPR036736">
    <property type="entry name" value="ACP-like_sf"/>
</dbReference>
<evidence type="ECO:0000313" key="4">
    <source>
        <dbReference type="Proteomes" id="UP000500953"/>
    </source>
</evidence>
<dbReference type="AlphaFoldDB" id="A0A6G9YWQ0"/>
<accession>A0A6G9YWQ0</accession>
<gene>
    <name evidence="3" type="ORF">F6W96_04970</name>
</gene>
<dbReference type="InterPro" id="IPR009081">
    <property type="entry name" value="PP-bd_ACP"/>
</dbReference>
<dbReference type="PROSITE" id="PS50075">
    <property type="entry name" value="CARRIER"/>
    <property type="match status" value="1"/>
</dbReference>
<feature type="compositionally biased region" description="Low complexity" evidence="1">
    <location>
        <begin position="26"/>
        <end position="41"/>
    </location>
</feature>